<feature type="chain" id="PRO_5001441995" evidence="2">
    <location>
        <begin position="21"/>
        <end position="478"/>
    </location>
</feature>
<evidence type="ECO:0000256" key="2">
    <source>
        <dbReference type="RuleBase" id="RU362097"/>
    </source>
</evidence>
<dbReference type="Proteomes" id="UP000004162">
    <property type="component" value="Unassembled WGS sequence"/>
</dbReference>
<keyword evidence="2" id="KW-0564">Palmitate</keyword>
<keyword evidence="5" id="KW-1185">Reference proteome</keyword>
<comment type="similarity">
    <text evidence="1 2">Belongs to the outer membrane factor (OMF) (TC 1.B.17) family.</text>
</comment>
<comment type="caution">
    <text evidence="4">The sequence shown here is derived from an EMBL/GenBank/DDBJ whole genome shotgun (WGS) entry which is preliminary data.</text>
</comment>
<dbReference type="InterPro" id="IPR003423">
    <property type="entry name" value="OMP_efflux"/>
</dbReference>
<dbReference type="GO" id="GO:0015562">
    <property type="term" value="F:efflux transmembrane transporter activity"/>
    <property type="evidence" value="ECO:0007669"/>
    <property type="project" value="InterPro"/>
</dbReference>
<evidence type="ECO:0000256" key="1">
    <source>
        <dbReference type="ARBA" id="ARBA00007613"/>
    </source>
</evidence>
<keyword evidence="2 4" id="KW-0449">Lipoprotein</keyword>
<dbReference type="OrthoDB" id="9770517at2"/>
<proteinExistence type="inferred from homology"/>
<dbReference type="NCBIfam" id="TIGR01845">
    <property type="entry name" value="outer_NodT"/>
    <property type="match status" value="1"/>
</dbReference>
<name>Q0YTB6_9CHLB</name>
<feature type="signal peptide" evidence="2">
    <location>
        <begin position="1"/>
        <end position="20"/>
    </location>
</feature>
<keyword evidence="2" id="KW-1134">Transmembrane beta strand</keyword>
<comment type="subcellular location">
    <subcellularLocation>
        <location evidence="2">Cell membrane</location>
        <topology evidence="2">Lipid-anchor</topology>
    </subcellularLocation>
</comment>
<dbReference type="GO" id="GO:0005886">
    <property type="term" value="C:plasma membrane"/>
    <property type="evidence" value="ECO:0007669"/>
    <property type="project" value="UniProtKB-SubCell"/>
</dbReference>
<dbReference type="PANTHER" id="PTHR30203">
    <property type="entry name" value="OUTER MEMBRANE CATION EFFLUX PROTEIN"/>
    <property type="match status" value="1"/>
</dbReference>
<evidence type="ECO:0000256" key="3">
    <source>
        <dbReference type="SAM" id="MobiDB-lite"/>
    </source>
</evidence>
<gene>
    <name evidence="4" type="ORF">CferDRAFT_1639</name>
</gene>
<keyword evidence="2" id="KW-0812">Transmembrane</keyword>
<dbReference type="PROSITE" id="PS51257">
    <property type="entry name" value="PROKAR_LIPOPROTEIN"/>
    <property type="match status" value="1"/>
</dbReference>
<feature type="region of interest" description="Disordered" evidence="3">
    <location>
        <begin position="38"/>
        <end position="63"/>
    </location>
</feature>
<dbReference type="AlphaFoldDB" id="Q0YTB6"/>
<accession>Q0YTB6</accession>
<sequence>MNTKLLLPFFLAATTLSACSIAPTYVRPTAPVTKEWPVASGIGTMPPTAPSSTAPQSGEQPRTTDIGWRSMFRSPKLQSIIEESLTNNRDLRIATLNIEAARHTYRIQRSDLLPSINASGSFTRQESRNGTGQAEITSTYTAGIGTTAYELDLFGRVRSLSNRAINQYLATEEGRKAAQTSLVAEVANAYLTYLADVELLRLTESTLKTRLDGFDLIKRSFDLGAKSRLDVAQAATLVESARVNRAQYQRQVEQDRNALTLLVGKEIDPKLLEPQPLADLQILNTLPVGIPSVVLLDRPDIRQAEFSLKAENANIGAARASLFPSISLTGSAGFASASLSDLFVTNSSGLWSFAPQVTLPIFQGGRLRSNLKLAETNRDIALARYEKAIQTAFREVADALVARATWTEQLRAQRALLKESDQTSTITKARYEHGIDSYFALLDAQRSLFEAQQNEILIHQQTLANMIDLYKALGGGWQ</sequence>
<evidence type="ECO:0000313" key="4">
    <source>
        <dbReference type="EMBL" id="EAT59632.1"/>
    </source>
</evidence>
<dbReference type="RefSeq" id="WP_006365769.1">
    <property type="nucleotide sequence ID" value="NZ_AASE01000003.1"/>
</dbReference>
<reference evidence="4 5" key="2">
    <citation type="submission" date="2006-07" db="EMBL/GenBank/DDBJ databases">
        <title>Sequencing of the draft genome and assembly of Chlorobium ferroxidans DSM 13031.</title>
        <authorList>
            <consortium name="US DOE Joint Genome Institute (JGI-PGF)"/>
            <person name="Copeland A."/>
            <person name="Lucas S."/>
            <person name="Lapidus A."/>
            <person name="Barry K."/>
            <person name="Glavina del Rio T."/>
            <person name="Dalin E."/>
            <person name="Tice H."/>
            <person name="Bruce D."/>
            <person name="Pitluck S."/>
            <person name="Richardson P."/>
        </authorList>
    </citation>
    <scope>NUCLEOTIDE SEQUENCE [LARGE SCALE GENOMIC DNA]</scope>
    <source>
        <strain evidence="4 5">DSM 13031</strain>
    </source>
</reference>
<dbReference type="PANTHER" id="PTHR30203:SF32">
    <property type="entry name" value="CATION EFFLUX SYSTEM PROTEIN CUSC"/>
    <property type="match status" value="1"/>
</dbReference>
<reference evidence="4 5" key="1">
    <citation type="submission" date="2006-07" db="EMBL/GenBank/DDBJ databases">
        <title>Annotation of the draft genome assembly of Chlorobium ferroxidans DSM 13031.</title>
        <authorList>
            <consortium name="US DOE Joint Genome Institute (JGI-ORNL)"/>
            <person name="Larimer F."/>
            <person name="Land M."/>
            <person name="Hauser L."/>
        </authorList>
    </citation>
    <scope>NUCLEOTIDE SEQUENCE [LARGE SCALE GENOMIC DNA]</scope>
    <source>
        <strain evidence="4 5">DSM 13031</strain>
    </source>
</reference>
<dbReference type="InterPro" id="IPR010131">
    <property type="entry name" value="MdtP/NodT-like"/>
</dbReference>
<dbReference type="Gene3D" id="1.20.1600.10">
    <property type="entry name" value="Outer membrane efflux proteins (OEP)"/>
    <property type="match status" value="1"/>
</dbReference>
<organism evidence="4 5">
    <name type="scientific">Chlorobium ferrooxidans DSM 13031</name>
    <dbReference type="NCBI Taxonomy" id="377431"/>
    <lineage>
        <taxon>Bacteria</taxon>
        <taxon>Pseudomonadati</taxon>
        <taxon>Chlorobiota</taxon>
        <taxon>Chlorobiia</taxon>
        <taxon>Chlorobiales</taxon>
        <taxon>Chlorobiaceae</taxon>
        <taxon>Chlorobium/Pelodictyon group</taxon>
        <taxon>Chlorobium</taxon>
    </lineage>
</organism>
<dbReference type="EMBL" id="AASE01000003">
    <property type="protein sequence ID" value="EAT59632.1"/>
    <property type="molecule type" value="Genomic_DNA"/>
</dbReference>
<evidence type="ECO:0000313" key="5">
    <source>
        <dbReference type="Proteomes" id="UP000004162"/>
    </source>
</evidence>
<dbReference type="Pfam" id="PF02321">
    <property type="entry name" value="OEP"/>
    <property type="match status" value="2"/>
</dbReference>
<protein>
    <submittedName>
        <fullName evidence="4">RND efflux system, outer membrane lipoprotein, NodT</fullName>
    </submittedName>
</protein>
<dbReference type="Gene3D" id="2.20.200.10">
    <property type="entry name" value="Outer membrane efflux proteins (OEP)"/>
    <property type="match status" value="1"/>
</dbReference>
<keyword evidence="2" id="KW-0472">Membrane</keyword>
<keyword evidence="2" id="KW-0732">Signal</keyword>
<dbReference type="SUPFAM" id="SSF56954">
    <property type="entry name" value="Outer membrane efflux proteins (OEP)"/>
    <property type="match status" value="1"/>
</dbReference>